<dbReference type="Pfam" id="PF01566">
    <property type="entry name" value="Nramp"/>
    <property type="match status" value="1"/>
</dbReference>
<feature type="transmembrane region" description="Helical" evidence="7">
    <location>
        <begin position="298"/>
        <end position="328"/>
    </location>
</feature>
<feature type="transmembrane region" description="Helical" evidence="7">
    <location>
        <begin position="137"/>
        <end position="155"/>
    </location>
</feature>
<feature type="transmembrane region" description="Helical" evidence="7">
    <location>
        <begin position="58"/>
        <end position="78"/>
    </location>
</feature>
<protein>
    <submittedName>
        <fullName evidence="8">NRAMP (Natural resistance-associated macrophage protein)-like metal ion transporter</fullName>
    </submittedName>
</protein>
<evidence type="ECO:0000256" key="3">
    <source>
        <dbReference type="ARBA" id="ARBA00022692"/>
    </source>
</evidence>
<keyword evidence="6 7" id="KW-0472">Membrane</keyword>
<dbReference type="PANTHER" id="PTHR11706">
    <property type="entry name" value="SOLUTE CARRIER PROTEIN FAMILY 11 MEMBER"/>
    <property type="match status" value="1"/>
</dbReference>
<sequence>MNDHAESALPNIAADMPEPVKSKGFFALLGPGIVTGAADDDPSGIATYSQVGAQFGYGLAWTMVFSFPLMTVIQGVAARIGSVTGVGIARNLRRHYPRGLLYAVITLLVVANVINLAADLGAMGSAVALLFGGPEHLYTVVFGIACLLLETFMSYERYAATLKWATLSLFAYVAVVLTANVPWGPALMGTFIPHLQFNGAEAMALVAVLGTTISPYLFFWQSSQEVEEQHRRLVKPLCIAPRAAGPELNRIRTDTIVGMGFSNLIALFIILATAATLHANGVTDIQTSAQAAEALRPIAGPFAFILFATGIIATGMLAVPVLAGSAAYGVGEMADWPVGLARRPREAKAFYGIIAIATIIGVALNFTAIDPVKALYWSAVVNGVLAAPLMAVMMVIAMNGRIMGRLTLPLPMVIVGWAATVVMFLASAGFFLL</sequence>
<dbReference type="GO" id="GO:0005384">
    <property type="term" value="F:manganese ion transmembrane transporter activity"/>
    <property type="evidence" value="ECO:0007669"/>
    <property type="project" value="TreeGrafter"/>
</dbReference>
<dbReference type="GO" id="GO:0015293">
    <property type="term" value="F:symporter activity"/>
    <property type="evidence" value="ECO:0007669"/>
    <property type="project" value="UniProtKB-KW"/>
</dbReference>
<feature type="transmembrane region" description="Helical" evidence="7">
    <location>
        <begin position="99"/>
        <end position="117"/>
    </location>
</feature>
<evidence type="ECO:0000256" key="7">
    <source>
        <dbReference type="SAM" id="Phobius"/>
    </source>
</evidence>
<evidence type="ECO:0000256" key="5">
    <source>
        <dbReference type="ARBA" id="ARBA00022989"/>
    </source>
</evidence>
<dbReference type="InterPro" id="IPR001046">
    <property type="entry name" value="NRAMP_fam"/>
</dbReference>
<dbReference type="EMBL" id="JACICY010000009">
    <property type="protein sequence ID" value="MBB3862074.1"/>
    <property type="molecule type" value="Genomic_DNA"/>
</dbReference>
<dbReference type="Proteomes" id="UP000562395">
    <property type="component" value="Unassembled WGS sequence"/>
</dbReference>
<reference evidence="8 9" key="1">
    <citation type="submission" date="2020-08" db="EMBL/GenBank/DDBJ databases">
        <title>Genomic Encyclopedia of Type Strains, Phase IV (KMG-IV): sequencing the most valuable type-strain genomes for metagenomic binning, comparative biology and taxonomic classification.</title>
        <authorList>
            <person name="Goeker M."/>
        </authorList>
    </citation>
    <scope>NUCLEOTIDE SEQUENCE [LARGE SCALE GENOMIC DNA]</scope>
    <source>
        <strain evidence="8 9">DSM 14552</strain>
    </source>
</reference>
<keyword evidence="5 7" id="KW-1133">Transmembrane helix</keyword>
<evidence type="ECO:0000313" key="8">
    <source>
        <dbReference type="EMBL" id="MBB3862074.1"/>
    </source>
</evidence>
<dbReference type="PANTHER" id="PTHR11706:SF33">
    <property type="entry name" value="NATURAL RESISTANCE-ASSOCIATED MACROPHAGE PROTEIN 2"/>
    <property type="match status" value="1"/>
</dbReference>
<name>A0A7W5ZZK4_9SPHN</name>
<feature type="transmembrane region" description="Helical" evidence="7">
    <location>
        <begin position="349"/>
        <end position="369"/>
    </location>
</feature>
<dbReference type="GO" id="GO:0005886">
    <property type="term" value="C:plasma membrane"/>
    <property type="evidence" value="ECO:0007669"/>
    <property type="project" value="TreeGrafter"/>
</dbReference>
<comment type="subcellular location">
    <subcellularLocation>
        <location evidence="1">Membrane</location>
        <topology evidence="1">Multi-pass membrane protein</topology>
    </subcellularLocation>
</comment>
<feature type="transmembrane region" description="Helical" evidence="7">
    <location>
        <begin position="410"/>
        <end position="432"/>
    </location>
</feature>
<evidence type="ECO:0000256" key="4">
    <source>
        <dbReference type="ARBA" id="ARBA00022847"/>
    </source>
</evidence>
<dbReference type="AlphaFoldDB" id="A0A7W5ZZK4"/>
<keyword evidence="2" id="KW-0813">Transport</keyword>
<feature type="transmembrane region" description="Helical" evidence="7">
    <location>
        <begin position="162"/>
        <end position="182"/>
    </location>
</feature>
<accession>A0A7W5ZZK4</accession>
<comment type="caution">
    <text evidence="8">The sequence shown here is derived from an EMBL/GenBank/DDBJ whole genome shotgun (WGS) entry which is preliminary data.</text>
</comment>
<evidence type="ECO:0000256" key="6">
    <source>
        <dbReference type="ARBA" id="ARBA00023136"/>
    </source>
</evidence>
<proteinExistence type="predicted"/>
<dbReference type="RefSeq" id="WP_343057250.1">
    <property type="nucleotide sequence ID" value="NZ_JACICY010000009.1"/>
</dbReference>
<evidence type="ECO:0000313" key="9">
    <source>
        <dbReference type="Proteomes" id="UP000562395"/>
    </source>
</evidence>
<keyword evidence="9" id="KW-1185">Reference proteome</keyword>
<keyword evidence="3 7" id="KW-0812">Transmembrane</keyword>
<feature type="transmembrane region" description="Helical" evidence="7">
    <location>
        <begin position="256"/>
        <end position="278"/>
    </location>
</feature>
<organism evidence="8 9">
    <name type="scientific">Novosphingobium hassiacum</name>
    <dbReference type="NCBI Taxonomy" id="173676"/>
    <lineage>
        <taxon>Bacteria</taxon>
        <taxon>Pseudomonadati</taxon>
        <taxon>Pseudomonadota</taxon>
        <taxon>Alphaproteobacteria</taxon>
        <taxon>Sphingomonadales</taxon>
        <taxon>Sphingomonadaceae</taxon>
        <taxon>Novosphingobium</taxon>
    </lineage>
</organism>
<feature type="transmembrane region" description="Helical" evidence="7">
    <location>
        <begin position="202"/>
        <end position="220"/>
    </location>
</feature>
<evidence type="ECO:0000256" key="2">
    <source>
        <dbReference type="ARBA" id="ARBA00022448"/>
    </source>
</evidence>
<gene>
    <name evidence="8" type="ORF">GGQ88_003368</name>
</gene>
<dbReference type="GO" id="GO:0015086">
    <property type="term" value="F:cadmium ion transmembrane transporter activity"/>
    <property type="evidence" value="ECO:0007669"/>
    <property type="project" value="TreeGrafter"/>
</dbReference>
<feature type="transmembrane region" description="Helical" evidence="7">
    <location>
        <begin position="375"/>
        <end position="398"/>
    </location>
</feature>
<dbReference type="GO" id="GO:0034755">
    <property type="term" value="P:iron ion transmembrane transport"/>
    <property type="evidence" value="ECO:0007669"/>
    <property type="project" value="TreeGrafter"/>
</dbReference>
<keyword evidence="4" id="KW-0769">Symport</keyword>
<evidence type="ECO:0000256" key="1">
    <source>
        <dbReference type="ARBA" id="ARBA00004141"/>
    </source>
</evidence>